<organism evidence="1 2">
    <name type="scientific">Cystoisospora suis</name>
    <dbReference type="NCBI Taxonomy" id="483139"/>
    <lineage>
        <taxon>Eukaryota</taxon>
        <taxon>Sar</taxon>
        <taxon>Alveolata</taxon>
        <taxon>Apicomplexa</taxon>
        <taxon>Conoidasida</taxon>
        <taxon>Coccidia</taxon>
        <taxon>Eucoccidiorida</taxon>
        <taxon>Eimeriorina</taxon>
        <taxon>Sarcocystidae</taxon>
        <taxon>Cystoisospora</taxon>
    </lineage>
</organism>
<dbReference type="Proteomes" id="UP000221165">
    <property type="component" value="Unassembled WGS sequence"/>
</dbReference>
<dbReference type="VEuPathDB" id="ToxoDB:CSUI_007122"/>
<dbReference type="EMBL" id="MIGC01003677">
    <property type="protein sequence ID" value="PHJ19049.1"/>
    <property type="molecule type" value="Genomic_DNA"/>
</dbReference>
<accession>A0A2C6KPJ3</accession>
<evidence type="ECO:0000313" key="2">
    <source>
        <dbReference type="Proteomes" id="UP000221165"/>
    </source>
</evidence>
<dbReference type="AlphaFoldDB" id="A0A2C6KPJ3"/>
<feature type="non-terminal residue" evidence="1">
    <location>
        <position position="1"/>
    </location>
</feature>
<name>A0A2C6KPJ3_9APIC</name>
<proteinExistence type="predicted"/>
<dbReference type="RefSeq" id="XP_067920751.1">
    <property type="nucleotide sequence ID" value="XM_068067272.1"/>
</dbReference>
<sequence length="35" mass="4066">IHPSQPRVCLSIFREFLVGQAEKDREADLYACMIE</sequence>
<comment type="caution">
    <text evidence="1">The sequence shown here is derived from an EMBL/GenBank/DDBJ whole genome shotgun (WGS) entry which is preliminary data.</text>
</comment>
<dbReference type="GeneID" id="94430483"/>
<gene>
    <name evidence="1" type="ORF">CSUI_007122</name>
</gene>
<protein>
    <submittedName>
        <fullName evidence="1">Uncharacterized protein</fullName>
    </submittedName>
</protein>
<keyword evidence="2" id="KW-1185">Reference proteome</keyword>
<evidence type="ECO:0000313" key="1">
    <source>
        <dbReference type="EMBL" id="PHJ19049.1"/>
    </source>
</evidence>
<reference evidence="1 2" key="1">
    <citation type="journal article" date="2017" name="Int. J. Parasitol.">
        <title>The genome of the protozoan parasite Cystoisospora suis and a reverse vaccinology approach to identify vaccine candidates.</title>
        <authorList>
            <person name="Palmieri N."/>
            <person name="Shrestha A."/>
            <person name="Ruttkowski B."/>
            <person name="Beck T."/>
            <person name="Vogl C."/>
            <person name="Tomley F."/>
            <person name="Blake D.P."/>
            <person name="Joachim A."/>
        </authorList>
    </citation>
    <scope>NUCLEOTIDE SEQUENCE [LARGE SCALE GENOMIC DNA]</scope>
    <source>
        <strain evidence="1 2">Wien I</strain>
    </source>
</reference>